<sequence length="751" mass="84056">MKRPIELLAPGGDIDAIKAAIAAGADAIYCGLDKFNARDRATNIDFQELHGIVHLAHQHNCQVFLTLNIIILENEIPALVRLLNKLVNTKIDAVIVQDLGVFYLLSKYFRSLKVHASTQVNTHNTGQIEFLNRLNADRFNLSRELNIHEIKELATFGHSRNISTEVFVHGSYCLSFSGLCYISSVLAGRSGNRGRCSQPCRDRYERTSQGKEYPLNLKDNSAYFDVKELSDAGVDSLKIEGRIKKFDYVFTVVNCWKKQLQGFSEQGQLSTDNSDLSKVFNRDFSNGFLKGDINKEMFIDNPRDHSIKQLSEVDNYATIEAMDKNRIRFYEEKADTSARAKDEISRLSTAKPPLTLTMSGELGAPLSVTVSTPDTSFTVTSDMSLARAGKKSAANHLSRSAFFEKFKAVNDTEYVLKDIDVGLLQPGLFISYKELTSIKKRVLFILHGSKEIIAPIEVPAVKKQPALNVPPTLSVLVSSKEDVTLCNKTSATLFFLLPSSLKHDRSELIDLFQSNRALVPWFPSVLIGEDFTAAVEFLETVQPKRIVTNNTGIAYEAFNRGIPWIAGPYLNSVNSFSLLCLKEKFNCQGAFISNELSKKQIRSITRPENFDLYYSIYHPISLITSRQCLHHQVIGCEKSSMDETCMRTCNKSSTVTHASHAPLCINKAKGHYPCIYNGTNYLNTDIVTDLPNMFSHVTIDLREIRTDTTVEVSKPEVITLFQSLLTGTPDSEEQLTQAIHPTTHGQYQKGI</sequence>
<organism evidence="2 3">
    <name type="scientific">Desulfoluna limicola</name>
    <dbReference type="NCBI Taxonomy" id="2810562"/>
    <lineage>
        <taxon>Bacteria</taxon>
        <taxon>Pseudomonadati</taxon>
        <taxon>Thermodesulfobacteriota</taxon>
        <taxon>Desulfobacteria</taxon>
        <taxon>Desulfobacterales</taxon>
        <taxon>Desulfolunaceae</taxon>
        <taxon>Desulfoluna</taxon>
    </lineage>
</organism>
<evidence type="ECO:0000313" key="3">
    <source>
        <dbReference type="Proteomes" id="UP001320148"/>
    </source>
</evidence>
<dbReference type="InterPro" id="IPR001539">
    <property type="entry name" value="Peptidase_U32"/>
</dbReference>
<accession>A0ABM7PC85</accession>
<dbReference type="Pfam" id="PF01136">
    <property type="entry name" value="Peptidase_U32"/>
    <property type="match status" value="1"/>
</dbReference>
<dbReference type="Proteomes" id="UP001320148">
    <property type="component" value="Chromosome"/>
</dbReference>
<dbReference type="PANTHER" id="PTHR30217">
    <property type="entry name" value="PEPTIDASE U32 FAMILY"/>
    <property type="match status" value="1"/>
</dbReference>
<dbReference type="EMBL" id="AP024488">
    <property type="protein sequence ID" value="BCS94810.1"/>
    <property type="molecule type" value="Genomic_DNA"/>
</dbReference>
<proteinExistence type="predicted"/>
<evidence type="ECO:0000313" key="2">
    <source>
        <dbReference type="EMBL" id="BCS94810.1"/>
    </source>
</evidence>
<evidence type="ECO:0000259" key="1">
    <source>
        <dbReference type="Pfam" id="PF12392"/>
    </source>
</evidence>
<dbReference type="InterPro" id="IPR051454">
    <property type="entry name" value="RNA/ubiquinone_mod_enzymes"/>
</dbReference>
<gene>
    <name evidence="2" type="ORF">DSLASN_04420</name>
</gene>
<dbReference type="RefSeq" id="WP_236891116.1">
    <property type="nucleotide sequence ID" value="NZ_AP024488.1"/>
</dbReference>
<reference evidence="2 3" key="1">
    <citation type="submission" date="2021-02" db="EMBL/GenBank/DDBJ databases">
        <title>Complete genome of Desulfoluna sp. strain ASN36.</title>
        <authorList>
            <person name="Takahashi A."/>
            <person name="Kojima H."/>
            <person name="Fukui M."/>
        </authorList>
    </citation>
    <scope>NUCLEOTIDE SEQUENCE [LARGE SCALE GENOMIC DNA]</scope>
    <source>
        <strain evidence="2 3">ASN36</strain>
    </source>
</reference>
<keyword evidence="3" id="KW-1185">Reference proteome</keyword>
<dbReference type="InterPro" id="IPR020988">
    <property type="entry name" value="Pept_U32_collagenase"/>
</dbReference>
<protein>
    <submittedName>
        <fullName evidence="2">Peptidase U32</fullName>
    </submittedName>
</protein>
<dbReference type="Pfam" id="PF12392">
    <property type="entry name" value="DUF3656"/>
    <property type="match status" value="1"/>
</dbReference>
<name>A0ABM7PC85_9BACT</name>
<dbReference type="PANTHER" id="PTHR30217:SF10">
    <property type="entry name" value="23S RRNA 5-HYDROXYCYTIDINE C2501 SYNTHASE"/>
    <property type="match status" value="1"/>
</dbReference>
<feature type="domain" description="Peptidase U32 collagenase" evidence="1">
    <location>
        <begin position="339"/>
        <end position="443"/>
    </location>
</feature>